<dbReference type="PANTHER" id="PTHR31751:SF7">
    <property type="entry name" value="THAP-TYPE DOMAIN-CONTAINING PROTEIN"/>
    <property type="match status" value="1"/>
</dbReference>
<gene>
    <name evidence="1" type="ORF">PACLA_8A027390</name>
</gene>
<evidence type="ECO:0000313" key="1">
    <source>
        <dbReference type="EMBL" id="CAB3982210.1"/>
    </source>
</evidence>
<reference evidence="1" key="1">
    <citation type="submission" date="2020-04" db="EMBL/GenBank/DDBJ databases">
        <authorList>
            <person name="Alioto T."/>
            <person name="Alioto T."/>
            <person name="Gomez Garrido J."/>
        </authorList>
    </citation>
    <scope>NUCLEOTIDE SEQUENCE</scope>
    <source>
        <strain evidence="1">A484AB</strain>
    </source>
</reference>
<sequence length="250" mass="29159">MQNRMFQSLENKSVVLSGDGQMDSPGHSAKNCVYTLMEAESDYVIHLEVVDVRHCQLKSACMKRLQRRENAVLKDWVAAVRNHFWHCAKECNGSLKKMKRMWINLLKHVCNVHEWYGGKCSHGPLNESDHTWLEPDSPPLQALREIVLDKKFLKSFPFYTSFRHTGKLEAYHSHRLMYAPKRCGFSYQGTVARSLLAAIDHNHHLNREKARNAKGEIVFSPRWSKRAKRWKLVIVKEAKDYAYMPIYNVC</sequence>
<name>A0A6S7G9P5_PARCT</name>
<dbReference type="Proteomes" id="UP001152795">
    <property type="component" value="Unassembled WGS sequence"/>
</dbReference>
<protein>
    <submittedName>
        <fullName evidence="1">Uncharacterized protein</fullName>
    </submittedName>
</protein>
<dbReference type="EMBL" id="CACRXK020000478">
    <property type="protein sequence ID" value="CAB3982210.1"/>
    <property type="molecule type" value="Genomic_DNA"/>
</dbReference>
<dbReference type="PANTHER" id="PTHR31751">
    <property type="entry name" value="SI:CH211-108C17.2-RELATED-RELATED"/>
    <property type="match status" value="1"/>
</dbReference>
<keyword evidence="2" id="KW-1185">Reference proteome</keyword>
<organism evidence="1 2">
    <name type="scientific">Paramuricea clavata</name>
    <name type="common">Red gorgonian</name>
    <name type="synonym">Violescent sea-whip</name>
    <dbReference type="NCBI Taxonomy" id="317549"/>
    <lineage>
        <taxon>Eukaryota</taxon>
        <taxon>Metazoa</taxon>
        <taxon>Cnidaria</taxon>
        <taxon>Anthozoa</taxon>
        <taxon>Octocorallia</taxon>
        <taxon>Malacalcyonacea</taxon>
        <taxon>Plexauridae</taxon>
        <taxon>Paramuricea</taxon>
    </lineage>
</organism>
<proteinExistence type="predicted"/>
<accession>A0A6S7G9P5</accession>
<evidence type="ECO:0000313" key="2">
    <source>
        <dbReference type="Proteomes" id="UP001152795"/>
    </source>
</evidence>
<dbReference type="AlphaFoldDB" id="A0A6S7G9P5"/>
<comment type="caution">
    <text evidence="1">The sequence shown here is derived from an EMBL/GenBank/DDBJ whole genome shotgun (WGS) entry which is preliminary data.</text>
</comment>
<dbReference type="OrthoDB" id="6155112at2759"/>